<feature type="region of interest" description="Disordered" evidence="1">
    <location>
        <begin position="29"/>
        <end position="141"/>
    </location>
</feature>
<sequence length="161" mass="17346">MASWTWATMRCACCALRSLCHSGQRNWTAASLPSRPTAAQGSNSRRSRHSLGRVRCSSRPKRASVGSWPSSSWEGSTTASGTPGPGARSPCSARDASWGSLPQAAMPSPWPRTSARALSTGSTHAASSCSSCPRDSSPRDASRWNWLAAGFPWRRRWWPPS</sequence>
<name>A0A6B0UXG9_IXORI</name>
<feature type="compositionally biased region" description="Basic residues" evidence="1">
    <location>
        <begin position="45"/>
        <end position="62"/>
    </location>
</feature>
<evidence type="ECO:0000256" key="1">
    <source>
        <dbReference type="SAM" id="MobiDB-lite"/>
    </source>
</evidence>
<accession>A0A6B0UXG9</accession>
<feature type="compositionally biased region" description="Low complexity" evidence="1">
    <location>
        <begin position="125"/>
        <end position="135"/>
    </location>
</feature>
<proteinExistence type="predicted"/>
<dbReference type="AlphaFoldDB" id="A0A6B0UXG9"/>
<feature type="compositionally biased region" description="Low complexity" evidence="1">
    <location>
        <begin position="75"/>
        <end position="87"/>
    </location>
</feature>
<reference evidence="2" key="1">
    <citation type="submission" date="2019-12" db="EMBL/GenBank/DDBJ databases">
        <title>An insight into the sialome of adult female Ixodes ricinus ticks feeding for 6 days.</title>
        <authorList>
            <person name="Perner J."/>
            <person name="Ribeiro J.M.C."/>
        </authorList>
    </citation>
    <scope>NUCLEOTIDE SEQUENCE</scope>
    <source>
        <strain evidence="2">Semi-engorged</strain>
        <tissue evidence="2">Salivary glands</tissue>
    </source>
</reference>
<dbReference type="EMBL" id="GIFC01012252">
    <property type="protein sequence ID" value="MXU94335.1"/>
    <property type="molecule type" value="Transcribed_RNA"/>
</dbReference>
<organism evidence="2">
    <name type="scientific">Ixodes ricinus</name>
    <name type="common">Common tick</name>
    <name type="synonym">Acarus ricinus</name>
    <dbReference type="NCBI Taxonomy" id="34613"/>
    <lineage>
        <taxon>Eukaryota</taxon>
        <taxon>Metazoa</taxon>
        <taxon>Ecdysozoa</taxon>
        <taxon>Arthropoda</taxon>
        <taxon>Chelicerata</taxon>
        <taxon>Arachnida</taxon>
        <taxon>Acari</taxon>
        <taxon>Parasitiformes</taxon>
        <taxon>Ixodida</taxon>
        <taxon>Ixodoidea</taxon>
        <taxon>Ixodidae</taxon>
        <taxon>Ixodinae</taxon>
        <taxon>Ixodes</taxon>
    </lineage>
</organism>
<evidence type="ECO:0000313" key="2">
    <source>
        <dbReference type="EMBL" id="MXU94335.1"/>
    </source>
</evidence>
<protein>
    <submittedName>
        <fullName evidence="2">Uncharacterized protein</fullName>
    </submittedName>
</protein>